<protein>
    <submittedName>
        <fullName evidence="5">Biotin operon repressor / Biotin--protein ligase</fullName>
        <ecNumber evidence="5">6.3.4.9</ecNumber>
    </submittedName>
</protein>
<proteinExistence type="predicted"/>
<dbReference type="EC" id="6.3.4.9" evidence="5"/>
<evidence type="ECO:0000256" key="1">
    <source>
        <dbReference type="ARBA" id="ARBA00022598"/>
    </source>
</evidence>
<dbReference type="SUPFAM" id="SSF55681">
    <property type="entry name" value="Class II aaRS and biotin synthetases"/>
    <property type="match status" value="1"/>
</dbReference>
<keyword evidence="2" id="KW-0547">Nucleotide-binding</keyword>
<dbReference type="Gene3D" id="3.30.930.10">
    <property type="entry name" value="Bira Bifunctional Protein, Domain 2"/>
    <property type="match status" value="1"/>
</dbReference>
<organism evidence="5">
    <name type="scientific">hydrothermal vent metagenome</name>
    <dbReference type="NCBI Taxonomy" id="652676"/>
    <lineage>
        <taxon>unclassified sequences</taxon>
        <taxon>metagenomes</taxon>
        <taxon>ecological metagenomes</taxon>
    </lineage>
</organism>
<dbReference type="SUPFAM" id="SSF50037">
    <property type="entry name" value="C-terminal domain of transcriptional repressors"/>
    <property type="match status" value="1"/>
</dbReference>
<name>A0A3B1DZW3_9ZZZZ</name>
<dbReference type="InterPro" id="IPR045864">
    <property type="entry name" value="aa-tRNA-synth_II/BPL/LPL"/>
</dbReference>
<dbReference type="Pfam" id="PF03099">
    <property type="entry name" value="BPL_LplA_LipB"/>
    <property type="match status" value="1"/>
</dbReference>
<dbReference type="CDD" id="cd16442">
    <property type="entry name" value="BPL"/>
    <property type="match status" value="1"/>
</dbReference>
<evidence type="ECO:0000313" key="5">
    <source>
        <dbReference type="EMBL" id="VAX42154.1"/>
    </source>
</evidence>
<dbReference type="PANTHER" id="PTHR12835:SF5">
    <property type="entry name" value="BIOTIN--PROTEIN LIGASE"/>
    <property type="match status" value="1"/>
</dbReference>
<dbReference type="GO" id="GO:0005524">
    <property type="term" value="F:ATP binding"/>
    <property type="evidence" value="ECO:0007669"/>
    <property type="project" value="UniProtKB-KW"/>
</dbReference>
<dbReference type="Pfam" id="PF02237">
    <property type="entry name" value="BPL_C"/>
    <property type="match status" value="1"/>
</dbReference>
<dbReference type="InterPro" id="IPR004408">
    <property type="entry name" value="Biotin_CoA_COase_ligase"/>
</dbReference>
<gene>
    <name evidence="5" type="ORF">MNBD_PLANCTO02-2247</name>
</gene>
<dbReference type="PROSITE" id="PS51733">
    <property type="entry name" value="BPL_LPL_CATALYTIC"/>
    <property type="match status" value="1"/>
</dbReference>
<sequence>MKKTLPLNTARIQQETFVQTIDLHESIASTNDWALQICQQKEMPHLVLTLEQTAGRGRGNKNWWSSTGCLTFSLILNPEEYSIAPRDYPLLSLVTGLALYETFSKFVPQESLGVKWPNDIYLQNKKVSGLLIETVPLPRVVIGVGVNVNNKIENAPEELHSSAISLAEFTTDEIDMNDLLIHFLSQLEAELKAFPLATNEITRRWEMASILAEEKITIQDGNRLIKGFYNGIDTTGAIKLQTDSGIISISSGEIIDRETV</sequence>
<reference evidence="5" key="1">
    <citation type="submission" date="2018-06" db="EMBL/GenBank/DDBJ databases">
        <authorList>
            <person name="Zhirakovskaya E."/>
        </authorList>
    </citation>
    <scope>NUCLEOTIDE SEQUENCE</scope>
</reference>
<dbReference type="InterPro" id="IPR004143">
    <property type="entry name" value="BPL_LPL_catalytic"/>
</dbReference>
<dbReference type="AlphaFoldDB" id="A0A3B1DZW3"/>
<evidence type="ECO:0000259" key="4">
    <source>
        <dbReference type="PROSITE" id="PS51733"/>
    </source>
</evidence>
<dbReference type="GO" id="GO:0005737">
    <property type="term" value="C:cytoplasm"/>
    <property type="evidence" value="ECO:0007669"/>
    <property type="project" value="TreeGrafter"/>
</dbReference>
<dbReference type="GO" id="GO:0004077">
    <property type="term" value="F:biotin--[biotin carboxyl-carrier protein] ligase activity"/>
    <property type="evidence" value="ECO:0007669"/>
    <property type="project" value="UniProtKB-EC"/>
</dbReference>
<dbReference type="Gene3D" id="2.30.30.100">
    <property type="match status" value="1"/>
</dbReference>
<keyword evidence="3" id="KW-0067">ATP-binding</keyword>
<dbReference type="NCBIfam" id="TIGR00121">
    <property type="entry name" value="birA_ligase"/>
    <property type="match status" value="1"/>
</dbReference>
<feature type="domain" description="BPL/LPL catalytic" evidence="4">
    <location>
        <begin position="6"/>
        <end position="195"/>
    </location>
</feature>
<evidence type="ECO:0000256" key="2">
    <source>
        <dbReference type="ARBA" id="ARBA00022741"/>
    </source>
</evidence>
<evidence type="ECO:0000256" key="3">
    <source>
        <dbReference type="ARBA" id="ARBA00022840"/>
    </source>
</evidence>
<dbReference type="InterPro" id="IPR003142">
    <property type="entry name" value="BPL_C"/>
</dbReference>
<dbReference type="EMBL" id="UOGL01000628">
    <property type="protein sequence ID" value="VAX42154.1"/>
    <property type="molecule type" value="Genomic_DNA"/>
</dbReference>
<dbReference type="PANTHER" id="PTHR12835">
    <property type="entry name" value="BIOTIN PROTEIN LIGASE"/>
    <property type="match status" value="1"/>
</dbReference>
<accession>A0A3B1DZW3</accession>
<keyword evidence="1 5" id="KW-0436">Ligase</keyword>
<dbReference type="InterPro" id="IPR008988">
    <property type="entry name" value="Transcriptional_repressor_C"/>
</dbReference>